<name>A0ABM5N827_EMTOG</name>
<keyword evidence="1" id="KW-0472">Membrane</keyword>
<accession>A0ABM5N827</accession>
<geneLocation type="plasmid" evidence="2 3">
    <name>pEMTOL01</name>
</geneLocation>
<keyword evidence="1" id="KW-1133">Transmembrane helix</keyword>
<keyword evidence="3" id="KW-1185">Reference proteome</keyword>
<dbReference type="Proteomes" id="UP000002875">
    <property type="component" value="Plasmid pEMTOL01"/>
</dbReference>
<reference evidence="2 3" key="1">
    <citation type="submission" date="2011-07" db="EMBL/GenBank/DDBJ databases">
        <title>The complete genome of plasmid 1 of Emticicia oligotrophica DSM 17448.</title>
        <authorList>
            <consortium name="US DOE Joint Genome Institute (JGI-PGF)"/>
            <person name="Lucas S."/>
            <person name="Han J."/>
            <person name="Lapidus A."/>
            <person name="Bruce D."/>
            <person name="Goodwin L."/>
            <person name="Pitluck S."/>
            <person name="Peters L."/>
            <person name="Kyrpides N."/>
            <person name="Mavromatis K."/>
            <person name="Ivanova N."/>
            <person name="Ovchinnikova G."/>
            <person name="Teshima H."/>
            <person name="Detter J.C."/>
            <person name="Tapia R."/>
            <person name="Han C."/>
            <person name="Land M."/>
            <person name="Hauser L."/>
            <person name="Markowitz V."/>
            <person name="Cheng J.-F."/>
            <person name="Hugenholtz P."/>
            <person name="Woyke T."/>
            <person name="Wu D."/>
            <person name="Tindall B."/>
            <person name="Pomrenke H."/>
            <person name="Brambilla E."/>
            <person name="Klenk H.-P."/>
            <person name="Eisen J.A."/>
        </authorList>
    </citation>
    <scope>NUCLEOTIDE SEQUENCE [LARGE SCALE GENOMIC DNA]</scope>
    <source>
        <strain evidence="3">DSM 17448 / GPTSA100-15</strain>
        <plasmid evidence="2 3">pEMTOL01</plasmid>
    </source>
</reference>
<sequence>MNQQKELYSVKKPIKEIITEKLHENLDLAGKKINSVQSKIGTVSSKIIFIFVLTGYLFYFLKPFFL</sequence>
<gene>
    <name evidence="2" type="ordered locus">Emtol_0327</name>
</gene>
<protein>
    <recommendedName>
        <fullName evidence="4">Tetrahydromethanopterin S-methyltransferase</fullName>
    </recommendedName>
</protein>
<proteinExistence type="predicted"/>
<dbReference type="EMBL" id="CP002962">
    <property type="protein sequence ID" value="AFK05594.1"/>
    <property type="molecule type" value="Genomic_DNA"/>
</dbReference>
<evidence type="ECO:0000256" key="1">
    <source>
        <dbReference type="SAM" id="Phobius"/>
    </source>
</evidence>
<keyword evidence="1" id="KW-0812">Transmembrane</keyword>
<evidence type="ECO:0008006" key="4">
    <source>
        <dbReference type="Google" id="ProtNLM"/>
    </source>
</evidence>
<organism evidence="2 3">
    <name type="scientific">Emticicia oligotrophica (strain DSM 17448 / CIP 109782 / MTCC 6937 / GPTSA100-15)</name>
    <dbReference type="NCBI Taxonomy" id="929562"/>
    <lineage>
        <taxon>Bacteria</taxon>
        <taxon>Pseudomonadati</taxon>
        <taxon>Bacteroidota</taxon>
        <taxon>Cytophagia</taxon>
        <taxon>Cytophagales</taxon>
        <taxon>Leadbetterellaceae</taxon>
        <taxon>Emticicia</taxon>
    </lineage>
</organism>
<feature type="transmembrane region" description="Helical" evidence="1">
    <location>
        <begin position="40"/>
        <end position="61"/>
    </location>
</feature>
<evidence type="ECO:0000313" key="3">
    <source>
        <dbReference type="Proteomes" id="UP000002875"/>
    </source>
</evidence>
<keyword evidence="2" id="KW-0614">Plasmid</keyword>
<evidence type="ECO:0000313" key="2">
    <source>
        <dbReference type="EMBL" id="AFK05594.1"/>
    </source>
</evidence>
<dbReference type="RefSeq" id="WP_015026340.1">
    <property type="nucleotide sequence ID" value="NC_018742.1"/>
</dbReference>